<sequence length="33" mass="3260">MDAASQAAQQKGAGLGAFFYAMTSGFSCATAAK</sequence>
<dbReference type="KEGG" id="ege:EM595_3182"/>
<accession>A0A0U5L8K7</accession>
<evidence type="ECO:0000313" key="2">
    <source>
        <dbReference type="Proteomes" id="UP000059419"/>
    </source>
</evidence>
<dbReference type="Proteomes" id="UP000059419">
    <property type="component" value="Chromosome 1"/>
</dbReference>
<evidence type="ECO:0000313" key="1">
    <source>
        <dbReference type="EMBL" id="CUU25413.1"/>
    </source>
</evidence>
<dbReference type="AlphaFoldDB" id="A0A0U5L8K7"/>
<name>A0A0U5L8K7_9GAMM</name>
<protein>
    <submittedName>
        <fullName evidence="1">Putative membrane protein</fullName>
    </submittedName>
</protein>
<dbReference type="EMBL" id="LN907827">
    <property type="protein sequence ID" value="CUU25413.1"/>
    <property type="molecule type" value="Genomic_DNA"/>
</dbReference>
<proteinExistence type="predicted"/>
<reference evidence="2" key="1">
    <citation type="submission" date="2015-11" db="EMBL/GenBank/DDBJ databases">
        <authorList>
            <person name="Blom J."/>
        </authorList>
    </citation>
    <scope>NUCLEOTIDE SEQUENCE [LARGE SCALE GENOMIC DNA]</scope>
</reference>
<keyword evidence="2" id="KW-1185">Reference proteome</keyword>
<organism evidence="1 2">
    <name type="scientific">Duffyella gerundensis</name>
    <dbReference type="NCBI Taxonomy" id="1619313"/>
    <lineage>
        <taxon>Bacteria</taxon>
        <taxon>Pseudomonadati</taxon>
        <taxon>Pseudomonadota</taxon>
        <taxon>Gammaproteobacteria</taxon>
        <taxon>Enterobacterales</taxon>
        <taxon>Erwiniaceae</taxon>
        <taxon>Duffyella</taxon>
    </lineage>
</organism>
<gene>
    <name evidence="1" type="ORF">EM595_3182</name>
</gene>